<proteinExistence type="predicted"/>
<evidence type="ECO:0000313" key="2">
    <source>
        <dbReference type="EMBL" id="KAF7335691.1"/>
    </source>
</evidence>
<keyword evidence="3" id="KW-1185">Reference proteome</keyword>
<dbReference type="EMBL" id="JACAZI010000024">
    <property type="protein sequence ID" value="KAF7335691.1"/>
    <property type="molecule type" value="Genomic_DNA"/>
</dbReference>
<feature type="domain" description="Microbial-type PARG catalytic" evidence="1">
    <location>
        <begin position="10"/>
        <end position="165"/>
    </location>
</feature>
<dbReference type="PIRSF" id="PIRSF014899">
    <property type="entry name" value="UCP014899"/>
    <property type="match status" value="1"/>
</dbReference>
<dbReference type="Proteomes" id="UP000620124">
    <property type="component" value="Unassembled WGS sequence"/>
</dbReference>
<reference evidence="2" key="1">
    <citation type="submission" date="2020-05" db="EMBL/GenBank/DDBJ databases">
        <title>Mycena genomes resolve the evolution of fungal bioluminescence.</title>
        <authorList>
            <person name="Tsai I.J."/>
        </authorList>
    </citation>
    <scope>NUCLEOTIDE SEQUENCE</scope>
    <source>
        <strain evidence="2">CCC161011</strain>
    </source>
</reference>
<protein>
    <submittedName>
        <fullName evidence="2">DUF2263 domain-containing protein</fullName>
    </submittedName>
</protein>
<dbReference type="Pfam" id="PF10021">
    <property type="entry name" value="PARG_cat_microb"/>
    <property type="match status" value="1"/>
</dbReference>
<organism evidence="2 3">
    <name type="scientific">Mycena venus</name>
    <dbReference type="NCBI Taxonomy" id="2733690"/>
    <lineage>
        <taxon>Eukaryota</taxon>
        <taxon>Fungi</taxon>
        <taxon>Dikarya</taxon>
        <taxon>Basidiomycota</taxon>
        <taxon>Agaricomycotina</taxon>
        <taxon>Agaricomycetes</taxon>
        <taxon>Agaricomycetidae</taxon>
        <taxon>Agaricales</taxon>
        <taxon>Marasmiineae</taxon>
        <taxon>Mycenaceae</taxon>
        <taxon>Mycena</taxon>
    </lineage>
</organism>
<name>A0A8H6X7U3_9AGAR</name>
<dbReference type="PANTHER" id="PTHR35596">
    <property type="entry name" value="DUF2263 DOMAIN-CONTAINING PROTEIN"/>
    <property type="match status" value="1"/>
</dbReference>
<dbReference type="NCBIfam" id="TIGR02452">
    <property type="entry name" value="TIGR02452 family protein"/>
    <property type="match status" value="1"/>
</dbReference>
<comment type="caution">
    <text evidence="2">The sequence shown here is derived from an EMBL/GenBank/DDBJ whole genome shotgun (WGS) entry which is preliminary data.</text>
</comment>
<dbReference type="PANTHER" id="PTHR35596:SF1">
    <property type="entry name" value="MICROBIAL-TYPE PARG CATALYTIC DOMAIN-CONTAINING PROTEIN"/>
    <property type="match status" value="1"/>
</dbReference>
<gene>
    <name evidence="2" type="ORF">MVEN_02224500</name>
</gene>
<dbReference type="InterPro" id="IPR043472">
    <property type="entry name" value="Macro_dom-like"/>
</dbReference>
<dbReference type="InterPro" id="IPR019261">
    <property type="entry name" value="PARG_cat_microbial"/>
</dbReference>
<dbReference type="SUPFAM" id="SSF52949">
    <property type="entry name" value="Macro domain-like"/>
    <property type="match status" value="1"/>
</dbReference>
<accession>A0A8H6X7U3</accession>
<dbReference type="AlphaFoldDB" id="A0A8H6X7U3"/>
<dbReference type="OrthoDB" id="9985428at2759"/>
<sequence length="305" mass="33491">MTTASLRDIAKATLDAISSEKVAVKGQLYDLRGLLDQSRLQTAYYAPDSLLSTWRSFSPAQPHPSAVDTKIDILETTTLDAARKTGLKGYKQPIGILNFASAEQPGGGFINGASAQEESIARSSTLYASLMTPTAQQFYTLHSADAREGFYTHAMVYSPHVVVFRTDDGTLVKPMVIDVLTSPAVHAGLVRKRASGAAVERDIKRAMRERMARILFLFERRQVLDVVLGSFGTGIFQNDVDMVAEIWAELLCGSQARFARSFHYVAFAVMDNPTYLLFRDAFQKAKHSISAAGPSTKPEPMMIDD</sequence>
<dbReference type="Gene3D" id="3.40.220.10">
    <property type="entry name" value="Leucine Aminopeptidase, subunit E, domain 1"/>
    <property type="match status" value="1"/>
</dbReference>
<evidence type="ECO:0000259" key="1">
    <source>
        <dbReference type="Pfam" id="PF10021"/>
    </source>
</evidence>
<evidence type="ECO:0000313" key="3">
    <source>
        <dbReference type="Proteomes" id="UP000620124"/>
    </source>
</evidence>
<dbReference type="InterPro" id="IPR012664">
    <property type="entry name" value="CHP02452"/>
</dbReference>